<feature type="region of interest" description="Disordered" evidence="1">
    <location>
        <begin position="141"/>
        <end position="163"/>
    </location>
</feature>
<comment type="caution">
    <text evidence="2">The sequence shown here is derived from an EMBL/GenBank/DDBJ whole genome shotgun (WGS) entry which is preliminary data.</text>
</comment>
<gene>
    <name evidence="2" type="ORF">M124_4918</name>
</gene>
<dbReference type="PATRIC" id="fig|1339315.3.peg.779"/>
<evidence type="ECO:0000313" key="3">
    <source>
        <dbReference type="Proteomes" id="UP000020529"/>
    </source>
</evidence>
<dbReference type="Proteomes" id="UP000020529">
    <property type="component" value="Unassembled WGS sequence"/>
</dbReference>
<feature type="compositionally biased region" description="Basic and acidic residues" evidence="1">
    <location>
        <begin position="18"/>
        <end position="29"/>
    </location>
</feature>
<dbReference type="AlphaFoldDB" id="A0A015TZ60"/>
<dbReference type="EMBL" id="JGCY01000210">
    <property type="protein sequence ID" value="EXY76201.1"/>
    <property type="molecule type" value="Genomic_DNA"/>
</dbReference>
<feature type="compositionally biased region" description="Polar residues" evidence="1">
    <location>
        <begin position="152"/>
        <end position="163"/>
    </location>
</feature>
<accession>A0A015TZ60</accession>
<evidence type="ECO:0000313" key="2">
    <source>
        <dbReference type="EMBL" id="EXY76201.1"/>
    </source>
</evidence>
<protein>
    <submittedName>
        <fullName evidence="2">Uncharacterized protein</fullName>
    </submittedName>
</protein>
<feature type="region of interest" description="Disordered" evidence="1">
    <location>
        <begin position="1"/>
        <end position="29"/>
    </location>
</feature>
<evidence type="ECO:0000256" key="1">
    <source>
        <dbReference type="SAM" id="MobiDB-lite"/>
    </source>
</evidence>
<name>A0A015TZ60_BACFG</name>
<dbReference type="RefSeq" id="WP_032570781.1">
    <property type="nucleotide sequence ID" value="NZ_JGCY01000210.1"/>
</dbReference>
<sequence>MEQSKNMEQAGAASAVPTEKKNESRKREVSGKDAQVIRVFLESVGIYEADALRVSIAIADGKATAESISADDRLALNRYLNSGTDNERLTADNAQEHRLNRVFGLLERVTEFCDKRQLVTVNKALLSIAVNATDISRAVSSLDKRPAPGQPFSGNANGNGVNK</sequence>
<reference evidence="2 3" key="1">
    <citation type="submission" date="2014-02" db="EMBL/GenBank/DDBJ databases">
        <authorList>
            <person name="Sears C."/>
            <person name="Carroll K."/>
            <person name="Sack B.R."/>
            <person name="Qadri F."/>
            <person name="Myers L.L."/>
            <person name="Chung G.-T."/>
            <person name="Escheverria P."/>
            <person name="Fraser C.M."/>
            <person name="Sadzewicz L."/>
            <person name="Shefchek K.A."/>
            <person name="Tallon L."/>
            <person name="Das S.P."/>
            <person name="Daugherty S."/>
            <person name="Mongodin E.F."/>
        </authorList>
    </citation>
    <scope>NUCLEOTIDE SEQUENCE [LARGE SCALE GENOMIC DNA]</scope>
    <source>
        <strain evidence="3">3988T(B)14</strain>
    </source>
</reference>
<organism evidence="2 3">
    <name type="scientific">Bacteroides fragilis str. 3988T(B)14</name>
    <dbReference type="NCBI Taxonomy" id="1339315"/>
    <lineage>
        <taxon>Bacteria</taxon>
        <taxon>Pseudomonadati</taxon>
        <taxon>Bacteroidota</taxon>
        <taxon>Bacteroidia</taxon>
        <taxon>Bacteroidales</taxon>
        <taxon>Bacteroidaceae</taxon>
        <taxon>Bacteroides</taxon>
    </lineage>
</organism>
<proteinExistence type="predicted"/>